<accession>A0ABY5DQ59</accession>
<name>A0ABY5DQ59_9ACTN</name>
<evidence type="ECO:0000256" key="1">
    <source>
        <dbReference type="SAM" id="MobiDB-lite"/>
    </source>
</evidence>
<sequence length="90" mass="9634">MDLGARLRLKPHPVVLTLARRDGRAGEGPRRAGLPALDRDGGAAPHHAVSAPRAARDRHNGGMSPTWIWMQSILAVFIVASIVIAITKLT</sequence>
<evidence type="ECO:0000256" key="2">
    <source>
        <dbReference type="SAM" id="Phobius"/>
    </source>
</evidence>
<protein>
    <submittedName>
        <fullName evidence="3">Uncharacterized protein</fullName>
    </submittedName>
</protein>
<keyword evidence="2" id="KW-0472">Membrane</keyword>
<feature type="region of interest" description="Disordered" evidence="1">
    <location>
        <begin position="20"/>
        <end position="59"/>
    </location>
</feature>
<evidence type="ECO:0000313" key="3">
    <source>
        <dbReference type="EMBL" id="UTI63806.1"/>
    </source>
</evidence>
<dbReference type="Proteomes" id="UP001056035">
    <property type="component" value="Chromosome"/>
</dbReference>
<keyword evidence="4" id="KW-1185">Reference proteome</keyword>
<keyword evidence="2" id="KW-0812">Transmembrane</keyword>
<dbReference type="EMBL" id="CP098502">
    <property type="protein sequence ID" value="UTI63806.1"/>
    <property type="molecule type" value="Genomic_DNA"/>
</dbReference>
<keyword evidence="2" id="KW-1133">Transmembrane helix</keyword>
<gene>
    <name evidence="3" type="ORF">NBH00_20985</name>
</gene>
<evidence type="ECO:0000313" key="4">
    <source>
        <dbReference type="Proteomes" id="UP001056035"/>
    </source>
</evidence>
<organism evidence="3 4">
    <name type="scientific">Paraconexibacter antarcticus</name>
    <dbReference type="NCBI Taxonomy" id="2949664"/>
    <lineage>
        <taxon>Bacteria</taxon>
        <taxon>Bacillati</taxon>
        <taxon>Actinomycetota</taxon>
        <taxon>Thermoleophilia</taxon>
        <taxon>Solirubrobacterales</taxon>
        <taxon>Paraconexibacteraceae</taxon>
        <taxon>Paraconexibacter</taxon>
    </lineage>
</organism>
<dbReference type="RefSeq" id="WP_254570527.1">
    <property type="nucleotide sequence ID" value="NZ_CP098502.1"/>
</dbReference>
<feature type="compositionally biased region" description="Basic and acidic residues" evidence="1">
    <location>
        <begin position="20"/>
        <end position="30"/>
    </location>
</feature>
<feature type="transmembrane region" description="Helical" evidence="2">
    <location>
        <begin position="67"/>
        <end position="87"/>
    </location>
</feature>
<proteinExistence type="predicted"/>
<reference evidence="3 4" key="1">
    <citation type="submission" date="2022-06" db="EMBL/GenBank/DDBJ databases">
        <title>Paraconexibacter antarcticus.</title>
        <authorList>
            <person name="Kim C.S."/>
        </authorList>
    </citation>
    <scope>NUCLEOTIDE SEQUENCE [LARGE SCALE GENOMIC DNA]</scope>
    <source>
        <strain evidence="3 4">02-257</strain>
    </source>
</reference>